<comment type="caution">
    <text evidence="1">The sequence shown here is derived from an EMBL/GenBank/DDBJ whole genome shotgun (WGS) entry which is preliminary data.</text>
</comment>
<dbReference type="Proteomes" id="UP000625711">
    <property type="component" value="Unassembled WGS sequence"/>
</dbReference>
<protein>
    <submittedName>
        <fullName evidence="1">Uncharacterized protein</fullName>
    </submittedName>
</protein>
<proteinExistence type="predicted"/>
<dbReference type="EMBL" id="JAACXV010014245">
    <property type="protein sequence ID" value="KAF7269266.1"/>
    <property type="molecule type" value="Genomic_DNA"/>
</dbReference>
<organism evidence="1 2">
    <name type="scientific">Rhynchophorus ferrugineus</name>
    <name type="common">Red palm weevil</name>
    <name type="synonym">Curculio ferrugineus</name>
    <dbReference type="NCBI Taxonomy" id="354439"/>
    <lineage>
        <taxon>Eukaryota</taxon>
        <taxon>Metazoa</taxon>
        <taxon>Ecdysozoa</taxon>
        <taxon>Arthropoda</taxon>
        <taxon>Hexapoda</taxon>
        <taxon>Insecta</taxon>
        <taxon>Pterygota</taxon>
        <taxon>Neoptera</taxon>
        <taxon>Endopterygota</taxon>
        <taxon>Coleoptera</taxon>
        <taxon>Polyphaga</taxon>
        <taxon>Cucujiformia</taxon>
        <taxon>Curculionidae</taxon>
        <taxon>Dryophthorinae</taxon>
        <taxon>Rhynchophorus</taxon>
    </lineage>
</organism>
<keyword evidence="2" id="KW-1185">Reference proteome</keyword>
<dbReference type="AlphaFoldDB" id="A0A834M5Z0"/>
<evidence type="ECO:0000313" key="2">
    <source>
        <dbReference type="Proteomes" id="UP000625711"/>
    </source>
</evidence>
<reference evidence="1" key="1">
    <citation type="submission" date="2020-08" db="EMBL/GenBank/DDBJ databases">
        <title>Genome sequencing and assembly of the red palm weevil Rhynchophorus ferrugineus.</title>
        <authorList>
            <person name="Dias G.B."/>
            <person name="Bergman C.M."/>
            <person name="Manee M."/>
        </authorList>
    </citation>
    <scope>NUCLEOTIDE SEQUENCE</scope>
    <source>
        <strain evidence="1">AA-2017</strain>
        <tissue evidence="1">Whole larva</tissue>
    </source>
</reference>
<name>A0A834M5Z0_RHYFE</name>
<sequence>MLTTCERYPGHFSLLSLFKFRIRQRDHQSPGLKEVLREKIAVKKPFRGNPKPPTSKAPSSHVLDNAEAELRIVFYGIQFRSLIFFASPGA</sequence>
<evidence type="ECO:0000313" key="1">
    <source>
        <dbReference type="EMBL" id="KAF7269266.1"/>
    </source>
</evidence>
<accession>A0A834M5Z0</accession>
<gene>
    <name evidence="1" type="ORF">GWI33_017722</name>
</gene>